<evidence type="ECO:0000256" key="3">
    <source>
        <dbReference type="ARBA" id="ARBA00022723"/>
    </source>
</evidence>
<keyword evidence="5 7" id="KW-0408">Iron</keyword>
<dbReference type="PROSITE" id="PS00086">
    <property type="entry name" value="CYTOCHROME_P450"/>
    <property type="match status" value="1"/>
</dbReference>
<dbReference type="EMBL" id="VTZN01000053">
    <property type="protein sequence ID" value="KAA1250189.1"/>
    <property type="molecule type" value="Genomic_DNA"/>
</dbReference>
<dbReference type="InterPro" id="IPR036396">
    <property type="entry name" value="Cyt_P450_sf"/>
</dbReference>
<evidence type="ECO:0000256" key="6">
    <source>
        <dbReference type="ARBA" id="ARBA00023033"/>
    </source>
</evidence>
<dbReference type="GO" id="GO:0004497">
    <property type="term" value="F:monooxygenase activity"/>
    <property type="evidence" value="ECO:0007669"/>
    <property type="project" value="UniProtKB-KW"/>
</dbReference>
<dbReference type="Gene3D" id="1.10.630.10">
    <property type="entry name" value="Cytochrome P450"/>
    <property type="match status" value="1"/>
</dbReference>
<dbReference type="OrthoDB" id="4371969at2"/>
<dbReference type="GO" id="GO:0005506">
    <property type="term" value="F:iron ion binding"/>
    <property type="evidence" value="ECO:0007669"/>
    <property type="project" value="InterPro"/>
</dbReference>
<keyword evidence="6 7" id="KW-0503">Monooxygenase</keyword>
<dbReference type="InterPro" id="IPR017972">
    <property type="entry name" value="Cyt_P450_CS"/>
</dbReference>
<evidence type="ECO:0000313" key="9">
    <source>
        <dbReference type="Proteomes" id="UP000324701"/>
    </source>
</evidence>
<evidence type="ECO:0000256" key="7">
    <source>
        <dbReference type="RuleBase" id="RU000461"/>
    </source>
</evidence>
<dbReference type="InterPro" id="IPR002397">
    <property type="entry name" value="Cyt_P450_B"/>
</dbReference>
<keyword evidence="2 7" id="KW-0349">Heme</keyword>
<dbReference type="GO" id="GO:0020037">
    <property type="term" value="F:heme binding"/>
    <property type="evidence" value="ECO:0007669"/>
    <property type="project" value="InterPro"/>
</dbReference>
<evidence type="ECO:0000256" key="1">
    <source>
        <dbReference type="ARBA" id="ARBA00010617"/>
    </source>
</evidence>
<dbReference type="Proteomes" id="UP000324701">
    <property type="component" value="Unassembled WGS sequence"/>
</dbReference>
<reference evidence="8 9" key="1">
    <citation type="submission" date="2019-09" db="EMBL/GenBank/DDBJ databases">
        <title>Report of infection by Mycobacterium simiae a patient suffering from pulmonary tuberculosis.</title>
        <authorList>
            <person name="Mohanty P.S."/>
            <person name="Bansal A.K."/>
            <person name="Singh H."/>
            <person name="Sharma S."/>
            <person name="Patil S.A."/>
            <person name="Upadhaya P."/>
            <person name="Singh P.K."/>
            <person name="Kumar D."/>
            <person name="Kumar S."/>
            <person name="Singh R.K."/>
            <person name="Chaudhary B."/>
        </authorList>
    </citation>
    <scope>NUCLEOTIDE SEQUENCE [LARGE SCALE GENOMIC DNA]</scope>
    <source>
        <strain evidence="8 9">JAL-560-SIM</strain>
    </source>
</reference>
<dbReference type="InterPro" id="IPR001128">
    <property type="entry name" value="Cyt_P450"/>
</dbReference>
<sequence>MATGQTVLVVIAAANRDPAVFDEPDQFRPGRGPAPLAFGYGAHYCLGAALARLEITTAFQQFARQALAAIRDFARAAG</sequence>
<dbReference type="Pfam" id="PF00067">
    <property type="entry name" value="p450"/>
    <property type="match status" value="1"/>
</dbReference>
<dbReference type="AlphaFoldDB" id="A0A5B1BSY7"/>
<evidence type="ECO:0000256" key="4">
    <source>
        <dbReference type="ARBA" id="ARBA00023002"/>
    </source>
</evidence>
<organism evidence="8 9">
    <name type="scientific">Mycobacterium simiae</name>
    <name type="common">Mycobacterium habana</name>
    <dbReference type="NCBI Taxonomy" id="1784"/>
    <lineage>
        <taxon>Bacteria</taxon>
        <taxon>Bacillati</taxon>
        <taxon>Actinomycetota</taxon>
        <taxon>Actinomycetes</taxon>
        <taxon>Mycobacteriales</taxon>
        <taxon>Mycobacteriaceae</taxon>
        <taxon>Mycobacterium</taxon>
        <taxon>Mycobacterium simiae complex</taxon>
    </lineage>
</organism>
<evidence type="ECO:0000313" key="8">
    <source>
        <dbReference type="EMBL" id="KAA1250189.1"/>
    </source>
</evidence>
<protein>
    <submittedName>
        <fullName evidence="8">Cytochrome P450</fullName>
    </submittedName>
</protein>
<dbReference type="PRINTS" id="PR00359">
    <property type="entry name" value="BP450"/>
</dbReference>
<dbReference type="PANTHER" id="PTHR46696:SF1">
    <property type="entry name" value="CYTOCHROME P450 YJIB-RELATED"/>
    <property type="match status" value="1"/>
</dbReference>
<accession>A0A5B1BSY7</accession>
<keyword evidence="9" id="KW-1185">Reference proteome</keyword>
<keyword evidence="4 7" id="KW-0560">Oxidoreductase</keyword>
<evidence type="ECO:0000256" key="2">
    <source>
        <dbReference type="ARBA" id="ARBA00022617"/>
    </source>
</evidence>
<dbReference type="PANTHER" id="PTHR46696">
    <property type="entry name" value="P450, PUTATIVE (EUROFUNG)-RELATED"/>
    <property type="match status" value="1"/>
</dbReference>
<comment type="similarity">
    <text evidence="1 7">Belongs to the cytochrome P450 family.</text>
</comment>
<keyword evidence="3 7" id="KW-0479">Metal-binding</keyword>
<comment type="caution">
    <text evidence="8">The sequence shown here is derived from an EMBL/GenBank/DDBJ whole genome shotgun (WGS) entry which is preliminary data.</text>
</comment>
<gene>
    <name evidence="8" type="ORF">F0Q45_10920</name>
</gene>
<proteinExistence type="inferred from homology"/>
<evidence type="ECO:0000256" key="5">
    <source>
        <dbReference type="ARBA" id="ARBA00023004"/>
    </source>
</evidence>
<dbReference type="SUPFAM" id="SSF48264">
    <property type="entry name" value="Cytochrome P450"/>
    <property type="match status" value="1"/>
</dbReference>
<name>A0A5B1BSY7_MYCSI</name>
<dbReference type="GO" id="GO:0016705">
    <property type="term" value="F:oxidoreductase activity, acting on paired donors, with incorporation or reduction of molecular oxygen"/>
    <property type="evidence" value="ECO:0007669"/>
    <property type="project" value="InterPro"/>
</dbReference>